<feature type="compositionally biased region" description="Basic residues" evidence="10">
    <location>
        <begin position="70"/>
        <end position="80"/>
    </location>
</feature>
<proteinExistence type="inferred from homology"/>
<evidence type="ECO:0000256" key="1">
    <source>
        <dbReference type="ARBA" id="ARBA00022679"/>
    </source>
</evidence>
<dbReference type="Pfam" id="PF00069">
    <property type="entry name" value="Pkinase"/>
    <property type="match status" value="1"/>
</dbReference>
<dbReference type="Gene3D" id="1.10.510.10">
    <property type="entry name" value="Transferase(Phosphotransferase) domain 1"/>
    <property type="match status" value="1"/>
</dbReference>
<keyword evidence="3" id="KW-0418">Kinase</keyword>
<gene>
    <name evidence="12" type="ORF">LGLO00237_LOCUS32350</name>
</gene>
<evidence type="ECO:0000256" key="7">
    <source>
        <dbReference type="ARBA" id="ARBA00049014"/>
    </source>
</evidence>
<evidence type="ECO:0000256" key="9">
    <source>
        <dbReference type="ARBA" id="ARBA00051693"/>
    </source>
</evidence>
<keyword evidence="2" id="KW-0547">Nucleotide-binding</keyword>
<evidence type="ECO:0000313" key="12">
    <source>
        <dbReference type="EMBL" id="CAE0680564.1"/>
    </source>
</evidence>
<organism evidence="12">
    <name type="scientific">Lotharella globosa</name>
    <dbReference type="NCBI Taxonomy" id="91324"/>
    <lineage>
        <taxon>Eukaryota</taxon>
        <taxon>Sar</taxon>
        <taxon>Rhizaria</taxon>
        <taxon>Cercozoa</taxon>
        <taxon>Chlorarachniophyceae</taxon>
        <taxon>Lotharella</taxon>
    </lineage>
</organism>
<evidence type="ECO:0000256" key="5">
    <source>
        <dbReference type="ARBA" id="ARBA00038035"/>
    </source>
</evidence>
<name>A0A7S3ZE93_9EUKA</name>
<evidence type="ECO:0000256" key="6">
    <source>
        <dbReference type="ARBA" id="ARBA00038999"/>
    </source>
</evidence>
<dbReference type="InterPro" id="IPR011009">
    <property type="entry name" value="Kinase-like_dom_sf"/>
</dbReference>
<dbReference type="InterPro" id="IPR000719">
    <property type="entry name" value="Prot_kinase_dom"/>
</dbReference>
<protein>
    <recommendedName>
        <fullName evidence="6">mitogen-activated protein kinase kinase</fullName>
        <ecNumber evidence="6">2.7.12.2</ecNumber>
    </recommendedName>
</protein>
<keyword evidence="4" id="KW-0067">ATP-binding</keyword>
<dbReference type="PANTHER" id="PTHR48013">
    <property type="entry name" value="DUAL SPECIFICITY MITOGEN-ACTIVATED PROTEIN KINASE KINASE 5-RELATED"/>
    <property type="match status" value="1"/>
</dbReference>
<feature type="compositionally biased region" description="Basic and acidic residues" evidence="10">
    <location>
        <begin position="257"/>
        <end position="272"/>
    </location>
</feature>
<dbReference type="SUPFAM" id="SSF56112">
    <property type="entry name" value="Protein kinase-like (PK-like)"/>
    <property type="match status" value="1"/>
</dbReference>
<evidence type="ECO:0000256" key="10">
    <source>
        <dbReference type="SAM" id="MobiDB-lite"/>
    </source>
</evidence>
<dbReference type="PROSITE" id="PS50011">
    <property type="entry name" value="PROTEIN_KINASE_DOM"/>
    <property type="match status" value="1"/>
</dbReference>
<reference evidence="12" key="1">
    <citation type="submission" date="2021-01" db="EMBL/GenBank/DDBJ databases">
        <authorList>
            <person name="Corre E."/>
            <person name="Pelletier E."/>
            <person name="Niang G."/>
            <person name="Scheremetjew M."/>
            <person name="Finn R."/>
            <person name="Kale V."/>
            <person name="Holt S."/>
            <person name="Cochrane G."/>
            <person name="Meng A."/>
            <person name="Brown T."/>
            <person name="Cohen L."/>
        </authorList>
    </citation>
    <scope>NUCLEOTIDE SEQUENCE</scope>
    <source>
        <strain evidence="12">CCCM811</strain>
    </source>
</reference>
<evidence type="ECO:0000256" key="4">
    <source>
        <dbReference type="ARBA" id="ARBA00022840"/>
    </source>
</evidence>
<dbReference type="EMBL" id="HBIV01046269">
    <property type="protein sequence ID" value="CAE0680564.1"/>
    <property type="molecule type" value="Transcribed_RNA"/>
</dbReference>
<comment type="catalytic activity">
    <reaction evidence="8">
        <text>L-threonyl-[protein] + ATP = O-phospho-L-threonyl-[protein] + ADP + H(+)</text>
        <dbReference type="Rhea" id="RHEA:46608"/>
        <dbReference type="Rhea" id="RHEA-COMP:11060"/>
        <dbReference type="Rhea" id="RHEA-COMP:11605"/>
        <dbReference type="ChEBI" id="CHEBI:15378"/>
        <dbReference type="ChEBI" id="CHEBI:30013"/>
        <dbReference type="ChEBI" id="CHEBI:30616"/>
        <dbReference type="ChEBI" id="CHEBI:61977"/>
        <dbReference type="ChEBI" id="CHEBI:456216"/>
        <dbReference type="EC" id="2.7.12.2"/>
    </reaction>
</comment>
<feature type="region of interest" description="Disordered" evidence="10">
    <location>
        <begin position="1"/>
        <end position="20"/>
    </location>
</feature>
<evidence type="ECO:0000259" key="11">
    <source>
        <dbReference type="PROSITE" id="PS50011"/>
    </source>
</evidence>
<keyword evidence="1" id="KW-0808">Transferase</keyword>
<feature type="compositionally biased region" description="Basic and acidic residues" evidence="10">
    <location>
        <begin position="29"/>
        <end position="38"/>
    </location>
</feature>
<dbReference type="AlphaFoldDB" id="A0A7S3ZE93"/>
<dbReference type="SMART" id="SM00220">
    <property type="entry name" value="S_TKc"/>
    <property type="match status" value="1"/>
</dbReference>
<comment type="catalytic activity">
    <reaction evidence="9">
        <text>L-tyrosyl-[protein] + ATP = O-phospho-L-tyrosyl-[protein] + ADP + H(+)</text>
        <dbReference type="Rhea" id="RHEA:10596"/>
        <dbReference type="Rhea" id="RHEA-COMP:10136"/>
        <dbReference type="Rhea" id="RHEA-COMP:20101"/>
        <dbReference type="ChEBI" id="CHEBI:15378"/>
        <dbReference type="ChEBI" id="CHEBI:30616"/>
        <dbReference type="ChEBI" id="CHEBI:46858"/>
        <dbReference type="ChEBI" id="CHEBI:61978"/>
        <dbReference type="ChEBI" id="CHEBI:456216"/>
        <dbReference type="EC" id="2.7.12.2"/>
    </reaction>
</comment>
<evidence type="ECO:0000256" key="3">
    <source>
        <dbReference type="ARBA" id="ARBA00022777"/>
    </source>
</evidence>
<dbReference type="EC" id="2.7.12.2" evidence="6"/>
<feature type="compositionally biased region" description="Polar residues" evidence="10">
    <location>
        <begin position="1"/>
        <end position="12"/>
    </location>
</feature>
<dbReference type="GO" id="GO:0004708">
    <property type="term" value="F:MAP kinase kinase activity"/>
    <property type="evidence" value="ECO:0007669"/>
    <property type="project" value="UniProtKB-EC"/>
</dbReference>
<feature type="region of interest" description="Disordered" evidence="10">
    <location>
        <begin position="29"/>
        <end position="108"/>
    </location>
</feature>
<sequence length="746" mass="83378">MEITAISSSGVSPTCAAATPTGRHVQRFRESRRETGKEHRMKKSFTIRGGPQWSRSMSISQYPHGQQRVKSSRKKSRAKAKFLEDQHTSRGKPMSHWQSKRRSRFVPQPKTTRRLNQPKEEFAIPITRLKNSTKYPLAAKSARIASCETPLATHSSSNVWTRLTVKAAPVNIEFDVDYDGIHGEGIGKITLPKGKYEKMMQLIANLQQQVHDLEVENKKLRAQNNTQQRSSRQSPVQGVSIPTCRAKHRKATARRPNNRERTREPAHTEPDGSAKPAFLSIENDAKSPDGSFAGTPPRSDSDAWEESSTDNNEPVEEVKSSGARPQFKIDLSRINLKGAKALADISDHNADPTASFEITDSGTYRQGVFALNKHGIRVETEQNAKAGGSTTRTGISSDDLVVLRVLGRGSCAVVYKCYNTSKRQFVALKVINIFEQEKRRQLAKELNTFMSAAKNPFLINFFGAYFEEGSISLVLEYMDNGSLQDLIERTGRGLPEHLNPNIARQVLEGLKFLHVNHKIHRDLKPANILLDTSGHCKITDFGILANVKDTQNSQDLSECKTFIGTLYYMSPERLEGKAYSYGSDIWAFGLTILACAIGKHPITSKDHLDLMGKFKCLPKLIATEVSMTNISLKFSDFLTRCIDMTPSNRPTCAQLLKHGFIVAGTGSGSLRKAQDALARSPHWVCEKPDDRSNGDDLMRICDEYAKKGKTMPLRVLQELAQMYGMSEKRIATTFQKCKARHILSEK</sequence>
<evidence type="ECO:0000256" key="2">
    <source>
        <dbReference type="ARBA" id="ARBA00022741"/>
    </source>
</evidence>
<comment type="catalytic activity">
    <reaction evidence="7">
        <text>L-seryl-[protein] + ATP = O-phospho-L-seryl-[protein] + ADP + H(+)</text>
        <dbReference type="Rhea" id="RHEA:17989"/>
        <dbReference type="Rhea" id="RHEA-COMP:9863"/>
        <dbReference type="Rhea" id="RHEA-COMP:11604"/>
        <dbReference type="ChEBI" id="CHEBI:15378"/>
        <dbReference type="ChEBI" id="CHEBI:29999"/>
        <dbReference type="ChEBI" id="CHEBI:30616"/>
        <dbReference type="ChEBI" id="CHEBI:83421"/>
        <dbReference type="ChEBI" id="CHEBI:456216"/>
        <dbReference type="EC" id="2.7.12.2"/>
    </reaction>
</comment>
<evidence type="ECO:0000256" key="8">
    <source>
        <dbReference type="ARBA" id="ARBA00049299"/>
    </source>
</evidence>
<feature type="region of interest" description="Disordered" evidence="10">
    <location>
        <begin position="222"/>
        <end position="324"/>
    </location>
</feature>
<feature type="compositionally biased region" description="Polar residues" evidence="10">
    <location>
        <begin position="53"/>
        <end position="64"/>
    </location>
</feature>
<dbReference type="GO" id="GO:0005524">
    <property type="term" value="F:ATP binding"/>
    <property type="evidence" value="ECO:0007669"/>
    <property type="project" value="UniProtKB-KW"/>
</dbReference>
<feature type="domain" description="Protein kinase" evidence="11">
    <location>
        <begin position="400"/>
        <end position="661"/>
    </location>
</feature>
<accession>A0A7S3ZE93</accession>
<comment type="similarity">
    <text evidence="5">Belongs to the protein kinase superfamily. STE Ser/Thr protein kinase family. MAP kinase kinase subfamily.</text>
</comment>
<dbReference type="PANTHER" id="PTHR48013:SF9">
    <property type="entry name" value="DUAL SPECIFICITY MITOGEN-ACTIVATED PROTEIN KINASE KINASE 5"/>
    <property type="match status" value="1"/>
</dbReference>